<feature type="transmembrane region" description="Helical" evidence="2">
    <location>
        <begin position="79"/>
        <end position="96"/>
    </location>
</feature>
<dbReference type="PANTHER" id="PTHR35545:SF31">
    <property type="entry name" value="F-BOX DOMAIN-CONTAINING PROTEIN"/>
    <property type="match status" value="1"/>
</dbReference>
<dbReference type="PANTHER" id="PTHR35545">
    <property type="entry name" value="F-BOX DOMAIN-CONTAINING PROTEIN"/>
    <property type="match status" value="1"/>
</dbReference>
<keyword evidence="2" id="KW-0472">Membrane</keyword>
<organism evidence="3">
    <name type="scientific">Aegilops tauschii</name>
    <name type="common">Tausch's goatgrass</name>
    <name type="synonym">Aegilops squarrosa</name>
    <dbReference type="NCBI Taxonomy" id="37682"/>
    <lineage>
        <taxon>Eukaryota</taxon>
        <taxon>Viridiplantae</taxon>
        <taxon>Streptophyta</taxon>
        <taxon>Embryophyta</taxon>
        <taxon>Tracheophyta</taxon>
        <taxon>Spermatophyta</taxon>
        <taxon>Magnoliopsida</taxon>
        <taxon>Liliopsida</taxon>
        <taxon>Poales</taxon>
        <taxon>Poaceae</taxon>
        <taxon>BOP clade</taxon>
        <taxon>Pooideae</taxon>
        <taxon>Triticodae</taxon>
        <taxon>Triticeae</taxon>
        <taxon>Triticinae</taxon>
        <taxon>Aegilops</taxon>
    </lineage>
</organism>
<feature type="compositionally biased region" description="Polar residues" evidence="1">
    <location>
        <begin position="1"/>
        <end position="13"/>
    </location>
</feature>
<dbReference type="SUPFAM" id="SSF52047">
    <property type="entry name" value="RNI-like"/>
    <property type="match status" value="1"/>
</dbReference>
<proteinExistence type="predicted"/>
<sequence>MNPNESTWQTQHPATHPHTDACNGHGTQPACSDGDPRWSQMTWMTVEAKISSKRTMGVEELGGHRQAAGDTTMEEARELWSLPAAGSVVVILYAIAVSPYVHGNVGVFVVVSHGLVCLLYSSQLVVQQSKEEVIVEEEKEGRVRTDEERWAIYFNSDLLPPCHLRWLLLHLDISSKPAFAPDATPSTWISCLTSRGASAAPCAPSTSASRDSWKDLVKRLSLEFFVTGNGCSLNRLIAEAIDAWGVEELEAIAKPLYFNHKQQDAVHAFPSHGLCKEPRSSRLRTLKLGRCALPPLLHEYGALTMLVLRDIQSTPPAAYEAVFTSCPKLQTLHLILCSCRSSDSGTLLPLVVDAPSSDIRELVVDNCSFRWIRLRRLPCLESLASLGTGAGSRVFFDQNSFPSLRRSNFAMRLGFELELEYVREYFALPPKLDLDMFLRCTQGPGPGRGNSNRLYICVFFCRPRAWKRRKPKD</sequence>
<evidence type="ECO:0000313" key="3">
    <source>
        <dbReference type="EnsemblPlants" id="EMT20790"/>
    </source>
</evidence>
<evidence type="ECO:0000256" key="2">
    <source>
        <dbReference type="SAM" id="Phobius"/>
    </source>
</evidence>
<keyword evidence="2" id="KW-1133">Transmembrane helix</keyword>
<name>M8B7S0_AEGTA</name>
<dbReference type="EnsemblPlants" id="EMT20790">
    <property type="protein sequence ID" value="EMT20790"/>
    <property type="gene ID" value="F775_17789"/>
</dbReference>
<dbReference type="AlphaFoldDB" id="M8B7S0"/>
<reference evidence="3" key="1">
    <citation type="submission" date="2015-06" db="UniProtKB">
        <authorList>
            <consortium name="EnsemblPlants"/>
        </authorList>
    </citation>
    <scope>IDENTIFICATION</scope>
</reference>
<keyword evidence="2" id="KW-0812">Transmembrane</keyword>
<accession>M8B7S0</accession>
<evidence type="ECO:0000256" key="1">
    <source>
        <dbReference type="SAM" id="MobiDB-lite"/>
    </source>
</evidence>
<protein>
    <recommendedName>
        <fullName evidence="4">FBD domain-containing protein</fullName>
    </recommendedName>
</protein>
<feature type="region of interest" description="Disordered" evidence="1">
    <location>
        <begin position="1"/>
        <end position="36"/>
    </location>
</feature>
<evidence type="ECO:0008006" key="4">
    <source>
        <dbReference type="Google" id="ProtNLM"/>
    </source>
</evidence>